<dbReference type="InterPro" id="IPR002912">
    <property type="entry name" value="ACT_dom"/>
</dbReference>
<dbReference type="Proteomes" id="UP000460298">
    <property type="component" value="Unassembled WGS sequence"/>
</dbReference>
<evidence type="ECO:0000256" key="1">
    <source>
        <dbReference type="ARBA" id="ARBA00004974"/>
    </source>
</evidence>
<dbReference type="Pfam" id="PF10369">
    <property type="entry name" value="ALS_ss_C"/>
    <property type="match status" value="1"/>
</dbReference>
<evidence type="ECO:0000256" key="7">
    <source>
        <dbReference type="ARBA" id="ARBA00048670"/>
    </source>
</evidence>
<dbReference type="InterPro" id="IPR027271">
    <property type="entry name" value="Acetolactate_synth/TF_NikR_C"/>
</dbReference>
<dbReference type="InterPro" id="IPR019455">
    <property type="entry name" value="Acetolactate_synth_ssu_C"/>
</dbReference>
<evidence type="ECO:0000256" key="4">
    <source>
        <dbReference type="ARBA" id="ARBA00011744"/>
    </source>
</evidence>
<evidence type="ECO:0000256" key="3">
    <source>
        <dbReference type="ARBA" id="ARBA00006341"/>
    </source>
</evidence>
<dbReference type="GO" id="GO:0005829">
    <property type="term" value="C:cytosol"/>
    <property type="evidence" value="ECO:0007669"/>
    <property type="project" value="TreeGrafter"/>
</dbReference>
<evidence type="ECO:0000256" key="6">
    <source>
        <dbReference type="ARBA" id="ARBA00023304"/>
    </source>
</evidence>
<dbReference type="CDD" id="cd04878">
    <property type="entry name" value="ACT_AHAS"/>
    <property type="match status" value="1"/>
</dbReference>
<comment type="similarity">
    <text evidence="3 8">Belongs to the acetolactate synthase small subunit family.</text>
</comment>
<evidence type="ECO:0000256" key="5">
    <source>
        <dbReference type="ARBA" id="ARBA00022605"/>
    </source>
</evidence>
<dbReference type="GO" id="GO:0009099">
    <property type="term" value="P:L-valine biosynthetic process"/>
    <property type="evidence" value="ECO:0007669"/>
    <property type="project" value="UniProtKB-UniRule"/>
</dbReference>
<feature type="domain" description="ACT" evidence="9">
    <location>
        <begin position="4"/>
        <end position="78"/>
    </location>
</feature>
<keyword evidence="8 10" id="KW-0808">Transferase</keyword>
<dbReference type="EMBL" id="WBUI01000025">
    <property type="protein sequence ID" value="KAB2929897.1"/>
    <property type="molecule type" value="Genomic_DNA"/>
</dbReference>
<dbReference type="UniPathway" id="UPA00049">
    <property type="reaction ID" value="UER00059"/>
</dbReference>
<dbReference type="UniPathway" id="UPA00047">
    <property type="reaction ID" value="UER00055"/>
</dbReference>
<dbReference type="GO" id="GO:1990610">
    <property type="term" value="F:acetolactate synthase regulator activity"/>
    <property type="evidence" value="ECO:0007669"/>
    <property type="project" value="UniProtKB-UniRule"/>
</dbReference>
<comment type="pathway">
    <text evidence="1 8">Amino-acid biosynthesis; L-isoleucine biosynthesis; L-isoleucine from 2-oxobutanoate: step 1/4.</text>
</comment>
<evidence type="ECO:0000256" key="2">
    <source>
        <dbReference type="ARBA" id="ARBA00005025"/>
    </source>
</evidence>
<dbReference type="InterPro" id="IPR004789">
    <property type="entry name" value="Acetalactate_synth_ssu"/>
</dbReference>
<dbReference type="InterPro" id="IPR045865">
    <property type="entry name" value="ACT-like_dom_sf"/>
</dbReference>
<dbReference type="PANTHER" id="PTHR30239:SF0">
    <property type="entry name" value="ACETOLACTATE SYNTHASE SMALL SUBUNIT 1, CHLOROPLASTIC"/>
    <property type="match status" value="1"/>
</dbReference>
<dbReference type="Gene3D" id="3.30.70.1150">
    <property type="entry name" value="ACT-like. Chain A, domain 2"/>
    <property type="match status" value="1"/>
</dbReference>
<dbReference type="RefSeq" id="WP_002769159.1">
    <property type="nucleotide sequence ID" value="NZ_JQDG01000009.1"/>
</dbReference>
<evidence type="ECO:0000259" key="9">
    <source>
        <dbReference type="PROSITE" id="PS51671"/>
    </source>
</evidence>
<dbReference type="InterPro" id="IPR054480">
    <property type="entry name" value="AHAS_small-like_ACT"/>
</dbReference>
<dbReference type="PROSITE" id="PS51671">
    <property type="entry name" value="ACT"/>
    <property type="match status" value="1"/>
</dbReference>
<dbReference type="GO" id="GO:0009097">
    <property type="term" value="P:isoleucine biosynthetic process"/>
    <property type="evidence" value="ECO:0007669"/>
    <property type="project" value="UniProtKB-UniRule"/>
</dbReference>
<dbReference type="EC" id="2.2.1.6" evidence="8"/>
<dbReference type="NCBIfam" id="NF008864">
    <property type="entry name" value="PRK11895.1"/>
    <property type="match status" value="1"/>
</dbReference>
<proteinExistence type="inferred from homology"/>
<dbReference type="AlphaFoldDB" id="A0A833GYG5"/>
<keyword evidence="5 8" id="KW-0028">Amino-acid biosynthesis</keyword>
<reference evidence="10 11" key="1">
    <citation type="submission" date="2019-10" db="EMBL/GenBank/DDBJ databases">
        <title>Extracellular Electron Transfer in a Candidatus Methanoperedens spp. Enrichment Culture.</title>
        <authorList>
            <person name="Berger S."/>
            <person name="Rangel Shaw D."/>
            <person name="Berben T."/>
            <person name="In 'T Zandt M."/>
            <person name="Frank J."/>
            <person name="Reimann J."/>
            <person name="Jetten M.S.M."/>
            <person name="Welte C.U."/>
        </authorList>
    </citation>
    <scope>NUCLEOTIDE SEQUENCE [LARGE SCALE GENOMIC DNA]</scope>
    <source>
        <strain evidence="10">SB12</strain>
    </source>
</reference>
<keyword evidence="6 8" id="KW-0100">Branched-chain amino acid biosynthesis</keyword>
<organism evidence="10 11">
    <name type="scientific">Leptonema illini</name>
    <dbReference type="NCBI Taxonomy" id="183"/>
    <lineage>
        <taxon>Bacteria</taxon>
        <taxon>Pseudomonadati</taxon>
        <taxon>Spirochaetota</taxon>
        <taxon>Spirochaetia</taxon>
        <taxon>Leptospirales</taxon>
        <taxon>Leptospiraceae</taxon>
        <taxon>Leptonema</taxon>
    </lineage>
</organism>
<dbReference type="OrthoDB" id="9787365at2"/>
<dbReference type="NCBIfam" id="TIGR00119">
    <property type="entry name" value="acolac_sm"/>
    <property type="match status" value="1"/>
</dbReference>
<comment type="pathway">
    <text evidence="2 8">Amino-acid biosynthesis; L-valine biosynthesis; L-valine from pyruvate: step 1/4.</text>
</comment>
<accession>A0A833GYG5</accession>
<dbReference type="GO" id="GO:0003984">
    <property type="term" value="F:acetolactate synthase activity"/>
    <property type="evidence" value="ECO:0007669"/>
    <property type="project" value="UniProtKB-UniRule"/>
</dbReference>
<name>A0A833GYG5_9LEPT</name>
<evidence type="ECO:0000313" key="10">
    <source>
        <dbReference type="EMBL" id="KAB2929897.1"/>
    </source>
</evidence>
<comment type="subunit">
    <text evidence="4 8">Dimer of large and small chains.</text>
</comment>
<sequence length="159" mass="17466">MKHILSINVRNRPGVMSHVSGLFTRRGFNIDSIAVGVTQDPDVSVITLVVKGDEKTAKQLQGQMLKLADVIDVRLLAWNQSIVREVVLVRVKCTAGNRSELFGIVEIFHGRVQEITADSLLIDVQGNPRQINGLMTILEQYGIIEVARTGQIALPLAAE</sequence>
<comment type="caution">
    <text evidence="10">The sequence shown here is derived from an EMBL/GenBank/DDBJ whole genome shotgun (WGS) entry which is preliminary data.</text>
</comment>
<protein>
    <recommendedName>
        <fullName evidence="8">Acetolactate synthase small subunit</fullName>
        <shortName evidence="8">AHAS</shortName>
        <shortName evidence="8">ALS</shortName>
        <ecNumber evidence="8">2.2.1.6</ecNumber>
    </recommendedName>
    <alternativeName>
        <fullName evidence="8">Acetohydroxy-acid synthase small subunit</fullName>
    </alternativeName>
</protein>
<dbReference type="InterPro" id="IPR039557">
    <property type="entry name" value="AHAS_ACT"/>
</dbReference>
<comment type="catalytic activity">
    <reaction evidence="7 8">
        <text>2 pyruvate + H(+) = (2S)-2-acetolactate + CO2</text>
        <dbReference type="Rhea" id="RHEA:25249"/>
        <dbReference type="ChEBI" id="CHEBI:15361"/>
        <dbReference type="ChEBI" id="CHEBI:15378"/>
        <dbReference type="ChEBI" id="CHEBI:16526"/>
        <dbReference type="ChEBI" id="CHEBI:58476"/>
        <dbReference type="EC" id="2.2.1.6"/>
    </reaction>
</comment>
<evidence type="ECO:0000256" key="8">
    <source>
        <dbReference type="RuleBase" id="RU368092"/>
    </source>
</evidence>
<gene>
    <name evidence="10" type="primary">ilvN</name>
    <name evidence="10" type="ORF">F9K24_18535</name>
</gene>
<dbReference type="PANTHER" id="PTHR30239">
    <property type="entry name" value="ACETOLACTATE SYNTHASE SMALL SUBUNIT"/>
    <property type="match status" value="1"/>
</dbReference>
<evidence type="ECO:0000313" key="11">
    <source>
        <dbReference type="Proteomes" id="UP000460298"/>
    </source>
</evidence>
<dbReference type="Gene3D" id="3.30.70.260">
    <property type="match status" value="1"/>
</dbReference>
<comment type="function">
    <text evidence="8">Catalyzes the conversion of 2 pyruvate molecules into acetolactate in the first common step of the biosynthetic pathway of the branched-amino acids such as leucine, isoleucine, and valine.</text>
</comment>
<dbReference type="Pfam" id="PF22629">
    <property type="entry name" value="ACT_AHAS_ss"/>
    <property type="match status" value="1"/>
</dbReference>
<dbReference type="SUPFAM" id="SSF55021">
    <property type="entry name" value="ACT-like"/>
    <property type="match status" value="2"/>
</dbReference>